<sequence length="431" mass="46294">MHRGWLQLGQTEIANTARTVAYMRNGVRNTSTQIVTDDSWPMLPYWLGRTTNWVLPEVDEDCPWYDRTDSASAEFAGVWPLRVDGLDSTPLDREVIEGAVAGGGFGVLRTPPREIEIEALVIGATPAGLAYGLGWLGAALRGDTCQDGGRPRNLLFLESAPAFDAQMTPSQVQALGNAQSRMVAQVTQTEGLRVEESFSPWTAEDRGATVARVSFTLTAGVPWVWRTPTRLVSGLQPAAGEPLSLRFENVGPGGVFEQCQQDVGLLVDPAAAPLVSLPRPVSPAATVGMQPLLSRRTQWTLDAGRLPRWAEAVPSVTVTTGPQAERAVRVQWVQGVVASESDITCGSLGEAMIGYIPPNSSLTLDAVTGDATVVTADGLLLDATPVVTGRWGGPWRSPVLRCSQPYTLVIDTLQNVHDQVRVDVDGLVRQP</sequence>
<dbReference type="STRING" id="1223515.B842_03280"/>
<dbReference type="RefSeq" id="WP_040085188.1">
    <property type="nucleotide sequence ID" value="NZ_BCSU01000033.1"/>
</dbReference>
<keyword evidence="2" id="KW-1185">Reference proteome</keyword>
<dbReference type="HOGENOM" id="CLU_658301_0_0_11"/>
<dbReference type="Proteomes" id="UP000031524">
    <property type="component" value="Chromosome"/>
</dbReference>
<evidence type="ECO:0000313" key="1">
    <source>
        <dbReference type="EMBL" id="AJE32509.1"/>
    </source>
</evidence>
<accession>A0A0B5D9Y5</accession>
<evidence type="ECO:0008006" key="3">
    <source>
        <dbReference type="Google" id="ProtNLM"/>
    </source>
</evidence>
<gene>
    <name evidence="1" type="ORF">B842_03280</name>
</gene>
<proteinExistence type="predicted"/>
<dbReference type="KEGG" id="chm:B842_03280"/>
<organism evidence="1 2">
    <name type="scientific">Corynebacterium humireducens NBRC 106098 = DSM 45392</name>
    <dbReference type="NCBI Taxonomy" id="1223515"/>
    <lineage>
        <taxon>Bacteria</taxon>
        <taxon>Bacillati</taxon>
        <taxon>Actinomycetota</taxon>
        <taxon>Actinomycetes</taxon>
        <taxon>Mycobacteriales</taxon>
        <taxon>Corynebacteriaceae</taxon>
        <taxon>Corynebacterium</taxon>
    </lineage>
</organism>
<dbReference type="OrthoDB" id="4652821at2"/>
<dbReference type="EMBL" id="CP005286">
    <property type="protein sequence ID" value="AJE32509.1"/>
    <property type="molecule type" value="Genomic_DNA"/>
</dbReference>
<name>A0A0B5D9Y5_9CORY</name>
<reference evidence="1 2" key="1">
    <citation type="submission" date="2013-04" db="EMBL/GenBank/DDBJ databases">
        <title>Complete genome sequence of Corynebacterium humireducens DSM 45392(T), isolated from a wastewater-fed microbial fuel cell.</title>
        <authorList>
            <person name="Ruckert C."/>
            <person name="Albersmeier A."/>
            <person name="Kalinowski J."/>
        </authorList>
    </citation>
    <scope>NUCLEOTIDE SEQUENCE [LARGE SCALE GENOMIC DNA]</scope>
    <source>
        <strain evidence="2">MFC-5</strain>
    </source>
</reference>
<protein>
    <recommendedName>
        <fullName evidence="3">Minor tail protein</fullName>
    </recommendedName>
</protein>
<dbReference type="AlphaFoldDB" id="A0A0B5D9Y5"/>
<evidence type="ECO:0000313" key="2">
    <source>
        <dbReference type="Proteomes" id="UP000031524"/>
    </source>
</evidence>